<proteinExistence type="inferred from homology"/>
<dbReference type="InterPro" id="IPR030386">
    <property type="entry name" value="G_GB1_RHD3_dom"/>
</dbReference>
<dbReference type="Gene3D" id="1.20.1000.10">
    <property type="entry name" value="Guanylate-binding protein, C-terminal domain"/>
    <property type="match status" value="1"/>
</dbReference>
<keyword evidence="5" id="KW-0175">Coiled coil</keyword>
<dbReference type="InterPro" id="IPR003191">
    <property type="entry name" value="Guanylate-bd/ATL_C"/>
</dbReference>
<dbReference type="SUPFAM" id="SSF48340">
    <property type="entry name" value="Interferon-induced guanylate-binding protein 1 (GBP1), C-terminal domain"/>
    <property type="match status" value="1"/>
</dbReference>
<keyword evidence="3" id="KW-0342">GTP-binding</keyword>
<protein>
    <recommendedName>
        <fullName evidence="6">GB1/RHD3-type G domain-containing protein</fullName>
    </recommendedName>
</protein>
<dbReference type="AlphaFoldDB" id="A0A8S4N8T3"/>
<evidence type="ECO:0000256" key="3">
    <source>
        <dbReference type="ARBA" id="ARBA00023134"/>
    </source>
</evidence>
<evidence type="ECO:0000256" key="1">
    <source>
        <dbReference type="ARBA" id="ARBA00022741"/>
    </source>
</evidence>
<organism evidence="7 8">
    <name type="scientific">Owenia fusiformis</name>
    <name type="common">Polychaete worm</name>
    <dbReference type="NCBI Taxonomy" id="6347"/>
    <lineage>
        <taxon>Eukaryota</taxon>
        <taxon>Metazoa</taxon>
        <taxon>Spiralia</taxon>
        <taxon>Lophotrochozoa</taxon>
        <taxon>Annelida</taxon>
        <taxon>Polychaeta</taxon>
        <taxon>Sedentaria</taxon>
        <taxon>Canalipalpata</taxon>
        <taxon>Sabellida</taxon>
        <taxon>Oweniida</taxon>
        <taxon>Oweniidae</taxon>
        <taxon>Owenia</taxon>
    </lineage>
</organism>
<feature type="coiled-coil region" evidence="5">
    <location>
        <begin position="693"/>
        <end position="727"/>
    </location>
</feature>
<gene>
    <name evidence="7" type="ORF">OFUS_LOCUS4243</name>
</gene>
<dbReference type="InterPro" id="IPR036543">
    <property type="entry name" value="Guanylate-bd_C_sf"/>
</dbReference>
<dbReference type="EMBL" id="CAIIXF020000002">
    <property type="protein sequence ID" value="CAH1777168.1"/>
    <property type="molecule type" value="Genomic_DNA"/>
</dbReference>
<dbReference type="GO" id="GO:0003924">
    <property type="term" value="F:GTPase activity"/>
    <property type="evidence" value="ECO:0007669"/>
    <property type="project" value="InterPro"/>
</dbReference>
<evidence type="ECO:0000259" key="6">
    <source>
        <dbReference type="PROSITE" id="PS51715"/>
    </source>
</evidence>
<dbReference type="InterPro" id="IPR015894">
    <property type="entry name" value="Guanylate-bd_N"/>
</dbReference>
<dbReference type="Gene3D" id="3.40.50.300">
    <property type="entry name" value="P-loop containing nucleotide triphosphate hydrolases"/>
    <property type="match status" value="1"/>
</dbReference>
<dbReference type="SUPFAM" id="SSF52540">
    <property type="entry name" value="P-loop containing nucleoside triphosphate hydrolases"/>
    <property type="match status" value="1"/>
</dbReference>
<name>A0A8S4N8T3_OWEFU</name>
<comment type="similarity">
    <text evidence="4">Belongs to the TRAFAC class dynamin-like GTPase superfamily. GB1/RHD3 GTPase family.</text>
</comment>
<evidence type="ECO:0000256" key="5">
    <source>
        <dbReference type="SAM" id="Coils"/>
    </source>
</evidence>
<evidence type="ECO:0000313" key="8">
    <source>
        <dbReference type="Proteomes" id="UP000749559"/>
    </source>
</evidence>
<evidence type="ECO:0000256" key="2">
    <source>
        <dbReference type="ARBA" id="ARBA00022801"/>
    </source>
</evidence>
<dbReference type="PANTHER" id="PTHR10751">
    <property type="entry name" value="GUANYLATE BINDING PROTEIN"/>
    <property type="match status" value="1"/>
</dbReference>
<comment type="caution">
    <text evidence="7">The sequence shown here is derived from an EMBL/GenBank/DDBJ whole genome shotgun (WGS) entry which is preliminary data.</text>
</comment>
<dbReference type="Pfam" id="PF02263">
    <property type="entry name" value="GBP"/>
    <property type="match status" value="1"/>
</dbReference>
<dbReference type="CDD" id="cd01851">
    <property type="entry name" value="GBP"/>
    <property type="match status" value="1"/>
</dbReference>
<dbReference type="PROSITE" id="PS51715">
    <property type="entry name" value="G_GB1_RHD3"/>
    <property type="match status" value="1"/>
</dbReference>
<dbReference type="GO" id="GO:0005525">
    <property type="term" value="F:GTP binding"/>
    <property type="evidence" value="ECO:0007669"/>
    <property type="project" value="UniProtKB-KW"/>
</dbReference>
<sequence length="757" mass="87820">MAWCNTGKNLKNLKTTSTHIQSSFNPHVHPSDKSVWDDNDSATRHSTVLDALNEAKQNISALGVAASQPLPEKDDDFGNKSSKSSVHVIVTNGLPQFDSQPAQEVIQDDVRFMSEPMLFIECATQGWKVNDEAKKFLADLNMPLVIVSIVGPYRTGKSYLLNRFADVKKAKGFELGSTVQSKTKGIWMWCRPHPLNPGECIMLLDTEGLHDAEKGDSNHDNQIFALAILISSVFLYNTVGRIDNRAIEEMDFITHITDYIHVRSGQDQDSDENAAGYEDYQQIFPTFVWVLRDFMLSLEMDGERITANEYLGKMLELKPMPKHLRDRKERNRINDYNEPRERISSVFQRRECFVLRRPVDDNESLSRVNAIPECELNQEFVEQVDELCDFIKNECSTKHFSTKDGNIEINGPKLLGLAEMYTGTIQSGSVPCVERAIKLLAEMENTNAIDKAMELYRSIMSHHVDNSALSADTFESIHQNAMIESRKVFDDGRKFDNDGSYEERFQVKIKNEYCNYKERCERDREIMIQRAIEHGRIIYLQKMQNTIDDMPYSLEKLYLHESACLIKVFSTTREELSFLSDDEWEKEKKKYFESFGIYEDQEIYQKEFEVYKLINELIKDRMQNDPRERIERMMFRYAIYLKKDLPCGIDLIHTRHDEMETSLRIELKESFPNMDVSILDKLLVGKLEDSLDVVHLENENNCMKTDLERKQKEITSLQDQLKHTHCELDARTQDQSGRNKRYISAITRNKKPKQAIK</sequence>
<dbReference type="Pfam" id="PF02841">
    <property type="entry name" value="GBP_C"/>
    <property type="match status" value="1"/>
</dbReference>
<evidence type="ECO:0000256" key="4">
    <source>
        <dbReference type="PROSITE-ProRule" id="PRU01052"/>
    </source>
</evidence>
<feature type="domain" description="GB1/RHD3-type G" evidence="6">
    <location>
        <begin position="141"/>
        <end position="396"/>
    </location>
</feature>
<dbReference type="Proteomes" id="UP000749559">
    <property type="component" value="Unassembled WGS sequence"/>
</dbReference>
<dbReference type="OrthoDB" id="6141954at2759"/>
<accession>A0A8S4N8T3</accession>
<dbReference type="InterPro" id="IPR027417">
    <property type="entry name" value="P-loop_NTPase"/>
</dbReference>
<evidence type="ECO:0000313" key="7">
    <source>
        <dbReference type="EMBL" id="CAH1777168.1"/>
    </source>
</evidence>
<keyword evidence="2" id="KW-0378">Hydrolase</keyword>
<reference evidence="7" key="1">
    <citation type="submission" date="2022-03" db="EMBL/GenBank/DDBJ databases">
        <authorList>
            <person name="Martin C."/>
        </authorList>
    </citation>
    <scope>NUCLEOTIDE SEQUENCE</scope>
</reference>
<keyword evidence="1" id="KW-0547">Nucleotide-binding</keyword>
<keyword evidence="8" id="KW-1185">Reference proteome</keyword>